<name>A0A0S7XMR3_UNCSA</name>
<evidence type="ECO:0000313" key="2">
    <source>
        <dbReference type="Proteomes" id="UP000051861"/>
    </source>
</evidence>
<comment type="caution">
    <text evidence="1">The sequence shown here is derived from an EMBL/GenBank/DDBJ whole genome shotgun (WGS) entry which is preliminary data.</text>
</comment>
<proteinExistence type="predicted"/>
<accession>A0A0S7XMR3</accession>
<dbReference type="SUPFAM" id="SSF52980">
    <property type="entry name" value="Restriction endonuclease-like"/>
    <property type="match status" value="1"/>
</dbReference>
<gene>
    <name evidence="1" type="ORF">AMJ44_14010</name>
</gene>
<dbReference type="EMBL" id="LIZX01000219">
    <property type="protein sequence ID" value="KPJ63789.1"/>
    <property type="molecule type" value="Genomic_DNA"/>
</dbReference>
<dbReference type="AlphaFoldDB" id="A0A0S7XMR3"/>
<organism evidence="1 2">
    <name type="scientific">candidate division WOR-1 bacterium DG_54_3</name>
    <dbReference type="NCBI Taxonomy" id="1703775"/>
    <lineage>
        <taxon>Bacteria</taxon>
        <taxon>Bacillati</taxon>
        <taxon>Saganbacteria</taxon>
    </lineage>
</organism>
<sequence length="291" mass="34856">MKKFGISRRGRLEAISIKNKEYMNRNWLYQKYEIEKLGAPEIARLCQCGDSVIYNWLNRFKIPRRNRSDAHFVTPVRNLTVAWLRKKYIDENLSCSDIAKISNCSRSSISRRLGKFGIPKKIIPKIQLKKSKIQKKSMSSKKMRKFLSNKMKKKWQDPEFREYMASVLKRRWNDPKCRADMIKKHYKKVRPTTPEKIFDEITPDNIKYVGNGSWWRKLPNGQYKNPDFKIKGQSKVIEIFGNYWHRKGTMYDNPSYLIELYKKVGIDCLIFWEREIHNNQSKVLEQTLRFI</sequence>
<dbReference type="Gene3D" id="3.40.960.10">
    <property type="entry name" value="VSR Endonuclease"/>
    <property type="match status" value="1"/>
</dbReference>
<evidence type="ECO:0000313" key="1">
    <source>
        <dbReference type="EMBL" id="KPJ63789.1"/>
    </source>
</evidence>
<dbReference type="InterPro" id="IPR011335">
    <property type="entry name" value="Restrct_endonuc-II-like"/>
</dbReference>
<reference evidence="1 2" key="1">
    <citation type="journal article" date="2015" name="Microbiome">
        <title>Genomic resolution of linkages in carbon, nitrogen, and sulfur cycling among widespread estuary sediment bacteria.</title>
        <authorList>
            <person name="Baker B.J."/>
            <person name="Lazar C.S."/>
            <person name="Teske A.P."/>
            <person name="Dick G.J."/>
        </authorList>
    </citation>
    <scope>NUCLEOTIDE SEQUENCE [LARGE SCALE GENOMIC DNA]</scope>
    <source>
        <strain evidence="1">DG_54_3</strain>
    </source>
</reference>
<dbReference type="Proteomes" id="UP000051861">
    <property type="component" value="Unassembled WGS sequence"/>
</dbReference>
<protein>
    <submittedName>
        <fullName evidence="1">Uncharacterized protein</fullName>
    </submittedName>
</protein>